<dbReference type="Proteomes" id="UP000834106">
    <property type="component" value="Chromosome 6"/>
</dbReference>
<reference evidence="2" key="1">
    <citation type="submission" date="2023-05" db="EMBL/GenBank/DDBJ databases">
        <authorList>
            <person name="Huff M."/>
        </authorList>
    </citation>
    <scope>NUCLEOTIDE SEQUENCE</scope>
</reference>
<keyword evidence="3" id="KW-1185">Reference proteome</keyword>
<proteinExistence type="predicted"/>
<evidence type="ECO:0000313" key="2">
    <source>
        <dbReference type="EMBL" id="CAI9763157.1"/>
    </source>
</evidence>
<evidence type="ECO:0000256" key="1">
    <source>
        <dbReference type="SAM" id="MobiDB-lite"/>
    </source>
</evidence>
<name>A0AAD1Z4N5_9LAMI</name>
<protein>
    <submittedName>
        <fullName evidence="2">Uncharacterized protein</fullName>
    </submittedName>
</protein>
<dbReference type="AlphaFoldDB" id="A0AAD1Z4N5"/>
<feature type="region of interest" description="Disordered" evidence="1">
    <location>
        <begin position="1"/>
        <end position="31"/>
    </location>
</feature>
<evidence type="ECO:0000313" key="3">
    <source>
        <dbReference type="Proteomes" id="UP000834106"/>
    </source>
</evidence>
<organism evidence="2 3">
    <name type="scientific">Fraxinus pennsylvanica</name>
    <dbReference type="NCBI Taxonomy" id="56036"/>
    <lineage>
        <taxon>Eukaryota</taxon>
        <taxon>Viridiplantae</taxon>
        <taxon>Streptophyta</taxon>
        <taxon>Embryophyta</taxon>
        <taxon>Tracheophyta</taxon>
        <taxon>Spermatophyta</taxon>
        <taxon>Magnoliopsida</taxon>
        <taxon>eudicotyledons</taxon>
        <taxon>Gunneridae</taxon>
        <taxon>Pentapetalae</taxon>
        <taxon>asterids</taxon>
        <taxon>lamiids</taxon>
        <taxon>Lamiales</taxon>
        <taxon>Oleaceae</taxon>
        <taxon>Oleeae</taxon>
        <taxon>Fraxinus</taxon>
    </lineage>
</organism>
<dbReference type="EMBL" id="OU503041">
    <property type="protein sequence ID" value="CAI9763157.1"/>
    <property type="molecule type" value="Genomic_DNA"/>
</dbReference>
<sequence>MKQMHETHKFSSPPETGLTVDSGEMSPSLEVSSAGGTVRVHIAASMLHGTRMKLILIMNMISLARMPGIDVEAPSRASSETVQGVKDEACAYLVPKLGVVFESEDHAYKCYNRYPLVLSWKEFATSVTAHLLPSQKRISFVKAFEAESAERLDFSFRRYYVNSSKVDVTVASRRYNCFSDGFQQKDERGLKNITIMSWYVHVKFTCYDLRRGLLLIKLLNPVHWSSNLQPKSFAELLLGGARQFQL</sequence>
<accession>A0AAD1Z4N5</accession>
<gene>
    <name evidence="2" type="ORF">FPE_LOCUS10587</name>
</gene>